<sequence length="69" mass="8085">MIIHSSKNRHTTSQGQSFGLSRLIGHLPQELLFRMSLNKYSLLKSFFAPWLDYKCKAGMPNFTRHTRFL</sequence>
<dbReference type="EMBL" id="QEKY01000001">
    <property type="protein sequence ID" value="PVZ15232.1"/>
    <property type="molecule type" value="Genomic_DNA"/>
</dbReference>
<protein>
    <submittedName>
        <fullName evidence="1">Uncharacterized protein</fullName>
    </submittedName>
</protein>
<dbReference type="Proteomes" id="UP000245462">
    <property type="component" value="Unassembled WGS sequence"/>
</dbReference>
<reference evidence="1 2" key="1">
    <citation type="submission" date="2018-04" db="EMBL/GenBank/DDBJ databases">
        <title>Genomic Encyclopedia of Type Strains, Phase IV (KMG-IV): sequencing the most valuable type-strain genomes for metagenomic binning, comparative biology and taxonomic classification.</title>
        <authorList>
            <person name="Goeker M."/>
        </authorList>
    </citation>
    <scope>NUCLEOTIDE SEQUENCE [LARGE SCALE GENOMIC DNA]</scope>
    <source>
        <strain evidence="1 2">DSM 28520</strain>
    </source>
</reference>
<accession>A0A2U1FSZ2</accession>
<organism evidence="1 2">
    <name type="scientific">Porphyromonas loveana</name>
    <dbReference type="NCBI Taxonomy" id="1884669"/>
    <lineage>
        <taxon>Bacteria</taxon>
        <taxon>Pseudomonadati</taxon>
        <taxon>Bacteroidota</taxon>
        <taxon>Bacteroidia</taxon>
        <taxon>Bacteroidales</taxon>
        <taxon>Porphyromonadaceae</taxon>
        <taxon>Porphyromonas</taxon>
    </lineage>
</organism>
<gene>
    <name evidence="1" type="ORF">C7382_101166</name>
</gene>
<dbReference type="AlphaFoldDB" id="A0A2U1FSZ2"/>
<proteinExistence type="predicted"/>
<evidence type="ECO:0000313" key="2">
    <source>
        <dbReference type="Proteomes" id="UP000245462"/>
    </source>
</evidence>
<keyword evidence="2" id="KW-1185">Reference proteome</keyword>
<name>A0A2U1FSZ2_9PORP</name>
<evidence type="ECO:0000313" key="1">
    <source>
        <dbReference type="EMBL" id="PVZ15232.1"/>
    </source>
</evidence>
<comment type="caution">
    <text evidence="1">The sequence shown here is derived from an EMBL/GenBank/DDBJ whole genome shotgun (WGS) entry which is preliminary data.</text>
</comment>